<evidence type="ECO:0000256" key="4">
    <source>
        <dbReference type="ARBA" id="ARBA00023136"/>
    </source>
</evidence>
<dbReference type="EMBL" id="ML769404">
    <property type="protein sequence ID" value="KAE9406103.1"/>
    <property type="molecule type" value="Genomic_DNA"/>
</dbReference>
<feature type="transmembrane region" description="Helical" evidence="5">
    <location>
        <begin position="303"/>
        <end position="321"/>
    </location>
</feature>
<dbReference type="OrthoDB" id="264392at2759"/>
<evidence type="ECO:0000313" key="8">
    <source>
        <dbReference type="EMBL" id="KAE9406103.1"/>
    </source>
</evidence>
<keyword evidence="3 5" id="KW-1133">Transmembrane helix</keyword>
<feature type="transmembrane region" description="Helical" evidence="5">
    <location>
        <begin position="96"/>
        <end position="122"/>
    </location>
</feature>
<evidence type="ECO:0000259" key="6">
    <source>
        <dbReference type="Pfam" id="PF12430"/>
    </source>
</evidence>
<name>A0A6A4I8D5_9AGAR</name>
<feature type="domain" description="Abscisic acid G-protein coupled receptor-like" evidence="6">
    <location>
        <begin position="296"/>
        <end position="474"/>
    </location>
</feature>
<evidence type="ECO:0000313" key="9">
    <source>
        <dbReference type="Proteomes" id="UP000799118"/>
    </source>
</evidence>
<protein>
    <recommendedName>
        <fullName evidence="10">G protein-coupled receptor 89</fullName>
    </recommendedName>
</protein>
<feature type="transmembrane region" description="Helical" evidence="5">
    <location>
        <begin position="172"/>
        <end position="195"/>
    </location>
</feature>
<evidence type="ECO:0000259" key="7">
    <source>
        <dbReference type="Pfam" id="PF12537"/>
    </source>
</evidence>
<dbReference type="Pfam" id="PF12430">
    <property type="entry name" value="ABA_GPCR"/>
    <property type="match status" value="1"/>
</dbReference>
<dbReference type="PANTHER" id="PTHR15948">
    <property type="entry name" value="G-PROTEIN COUPLED RECEPTOR 89-RELATED"/>
    <property type="match status" value="1"/>
</dbReference>
<keyword evidence="4 5" id="KW-0472">Membrane</keyword>
<gene>
    <name evidence="8" type="ORF">BT96DRAFT_875973</name>
</gene>
<sequence>MSVLVESLVLILLRAGLFLSCRNYVLNRLYSDLETISTDEVDELPIHVAERGNTLPTATHSTISRAAFALCFSESCMLFVLLMCQGVGIFDPRTRLINWIFSLNILLLTILILNPLIISILVTPTSRKHPLLIRIALSLIPVCIYLFCLSHIPLPSALVGLDLMATSLARLVVLGTIILGLLSGFGAVSSSWAYLSTKTEKELGVPSEREIETAERALERVREDLIARKRQLEAAVSADGVSPSSSASWYSRLVPTLRSSASSDTQAEITGLQMVYSQMEQNLTGLKRRKSEDEFRRTIQGRLYGVGAAIMAIYWMARIIWTTVNVLVYRNLFSPETSSSSTTNYPDIISKLLADLVSFIHHGDHEQHTRLDMDLDSINNITRHLSLLFVGLVILTSIRTVLRGVSRVLSHSSLEGGFKLNSKTRTNSRSLGASLMVIILAQLMGIYLISTIVQLRTSFPPPAPRDISSTLSFSTFSSYSSSLSNSHSSDVAETALPSSYLAALQPTAATANEGLDWQNQTSSESTTQTQNLFTSIPSFHPAVFASLFDGSFLLAVGVSGVGRWAAGRVAGWDE</sequence>
<dbReference type="InterPro" id="IPR025969">
    <property type="entry name" value="ABA_GPCR_dom"/>
</dbReference>
<dbReference type="Pfam" id="PF12537">
    <property type="entry name" value="GPHR_N"/>
    <property type="match status" value="1"/>
</dbReference>
<dbReference type="AlphaFoldDB" id="A0A6A4I8D5"/>
<evidence type="ECO:0000256" key="3">
    <source>
        <dbReference type="ARBA" id="ARBA00022989"/>
    </source>
</evidence>
<comment type="subcellular location">
    <subcellularLocation>
        <location evidence="1">Membrane</location>
        <topology evidence="1">Multi-pass membrane protein</topology>
    </subcellularLocation>
</comment>
<feature type="transmembrane region" description="Helical" evidence="5">
    <location>
        <begin position="67"/>
        <end position="90"/>
    </location>
</feature>
<dbReference type="InterPro" id="IPR022535">
    <property type="entry name" value="Golgi_pH-regulator_cons_dom"/>
</dbReference>
<evidence type="ECO:0008006" key="10">
    <source>
        <dbReference type="Google" id="ProtNLM"/>
    </source>
</evidence>
<dbReference type="InterPro" id="IPR015672">
    <property type="entry name" value="GPHR/GTG"/>
</dbReference>
<feature type="transmembrane region" description="Helical" evidence="5">
    <location>
        <begin position="131"/>
        <end position="152"/>
    </location>
</feature>
<proteinExistence type="predicted"/>
<keyword evidence="2 5" id="KW-0812">Transmembrane</keyword>
<feature type="domain" description="Golgi pH regulator conserved" evidence="7">
    <location>
        <begin position="163"/>
        <end position="232"/>
    </location>
</feature>
<feature type="transmembrane region" description="Helical" evidence="5">
    <location>
        <begin position="431"/>
        <end position="450"/>
    </location>
</feature>
<keyword evidence="9" id="KW-1185">Reference proteome</keyword>
<dbReference type="GO" id="GO:0016020">
    <property type="term" value="C:membrane"/>
    <property type="evidence" value="ECO:0007669"/>
    <property type="project" value="UniProtKB-SubCell"/>
</dbReference>
<dbReference type="Proteomes" id="UP000799118">
    <property type="component" value="Unassembled WGS sequence"/>
</dbReference>
<evidence type="ECO:0000256" key="5">
    <source>
        <dbReference type="SAM" id="Phobius"/>
    </source>
</evidence>
<organism evidence="8 9">
    <name type="scientific">Gymnopus androsaceus JB14</name>
    <dbReference type="NCBI Taxonomy" id="1447944"/>
    <lineage>
        <taxon>Eukaryota</taxon>
        <taxon>Fungi</taxon>
        <taxon>Dikarya</taxon>
        <taxon>Basidiomycota</taxon>
        <taxon>Agaricomycotina</taxon>
        <taxon>Agaricomycetes</taxon>
        <taxon>Agaricomycetidae</taxon>
        <taxon>Agaricales</taxon>
        <taxon>Marasmiineae</taxon>
        <taxon>Omphalotaceae</taxon>
        <taxon>Gymnopus</taxon>
    </lineage>
</organism>
<reference evidence="8" key="1">
    <citation type="journal article" date="2019" name="Environ. Microbiol.">
        <title>Fungal ecological strategies reflected in gene transcription - a case study of two litter decomposers.</title>
        <authorList>
            <person name="Barbi F."/>
            <person name="Kohler A."/>
            <person name="Barry K."/>
            <person name="Baskaran P."/>
            <person name="Daum C."/>
            <person name="Fauchery L."/>
            <person name="Ihrmark K."/>
            <person name="Kuo A."/>
            <person name="LaButti K."/>
            <person name="Lipzen A."/>
            <person name="Morin E."/>
            <person name="Grigoriev I.V."/>
            <person name="Henrissat B."/>
            <person name="Lindahl B."/>
            <person name="Martin F."/>
        </authorList>
    </citation>
    <scope>NUCLEOTIDE SEQUENCE</scope>
    <source>
        <strain evidence="8">JB14</strain>
    </source>
</reference>
<accession>A0A6A4I8D5</accession>
<evidence type="ECO:0000256" key="1">
    <source>
        <dbReference type="ARBA" id="ARBA00004141"/>
    </source>
</evidence>
<dbReference type="PANTHER" id="PTHR15948:SF0">
    <property type="entry name" value="GOLGI PH REGULATOR A-RELATED"/>
    <property type="match status" value="1"/>
</dbReference>
<feature type="transmembrane region" description="Helical" evidence="5">
    <location>
        <begin position="381"/>
        <end position="402"/>
    </location>
</feature>
<evidence type="ECO:0000256" key="2">
    <source>
        <dbReference type="ARBA" id="ARBA00022692"/>
    </source>
</evidence>